<dbReference type="AlphaFoldDB" id="A0A382UA35"/>
<sequence>MTFTRPSTDIPWFEPSDIFKTYHMETYVNTGKRTLGVETESEDGLTRTWVAVMPDEESKQAYAQDSNIQGMFNARDLYCVQNSISLTKETEEL</sequence>
<gene>
    <name evidence="1" type="ORF">METZ01_LOCUS384018</name>
</gene>
<evidence type="ECO:0000313" key="1">
    <source>
        <dbReference type="EMBL" id="SVD31164.1"/>
    </source>
</evidence>
<proteinExistence type="predicted"/>
<reference evidence="1" key="1">
    <citation type="submission" date="2018-05" db="EMBL/GenBank/DDBJ databases">
        <authorList>
            <person name="Lanie J.A."/>
            <person name="Ng W.-L."/>
            <person name="Kazmierczak K.M."/>
            <person name="Andrzejewski T.M."/>
            <person name="Davidsen T.M."/>
            <person name="Wayne K.J."/>
            <person name="Tettelin H."/>
            <person name="Glass J.I."/>
            <person name="Rusch D."/>
            <person name="Podicherti R."/>
            <person name="Tsui H.-C.T."/>
            <person name="Winkler M.E."/>
        </authorList>
    </citation>
    <scope>NUCLEOTIDE SEQUENCE</scope>
</reference>
<name>A0A382UA35_9ZZZZ</name>
<protein>
    <submittedName>
        <fullName evidence="1">Uncharacterized protein</fullName>
    </submittedName>
</protein>
<organism evidence="1">
    <name type="scientific">marine metagenome</name>
    <dbReference type="NCBI Taxonomy" id="408172"/>
    <lineage>
        <taxon>unclassified sequences</taxon>
        <taxon>metagenomes</taxon>
        <taxon>ecological metagenomes</taxon>
    </lineage>
</organism>
<dbReference type="EMBL" id="UINC01142683">
    <property type="protein sequence ID" value="SVD31164.1"/>
    <property type="molecule type" value="Genomic_DNA"/>
</dbReference>
<accession>A0A382UA35</accession>